<dbReference type="AlphaFoldDB" id="A0A4Y1R7G4"/>
<feature type="compositionally biased region" description="Basic and acidic residues" evidence="1">
    <location>
        <begin position="233"/>
        <end position="243"/>
    </location>
</feature>
<evidence type="ECO:0000256" key="1">
    <source>
        <dbReference type="SAM" id="MobiDB-lite"/>
    </source>
</evidence>
<organism evidence="2">
    <name type="scientific">Prunus dulcis</name>
    <name type="common">Almond</name>
    <name type="synonym">Amygdalus dulcis</name>
    <dbReference type="NCBI Taxonomy" id="3755"/>
    <lineage>
        <taxon>Eukaryota</taxon>
        <taxon>Viridiplantae</taxon>
        <taxon>Streptophyta</taxon>
        <taxon>Embryophyta</taxon>
        <taxon>Tracheophyta</taxon>
        <taxon>Spermatophyta</taxon>
        <taxon>Magnoliopsida</taxon>
        <taxon>eudicotyledons</taxon>
        <taxon>Gunneridae</taxon>
        <taxon>Pentapetalae</taxon>
        <taxon>rosids</taxon>
        <taxon>fabids</taxon>
        <taxon>Rosales</taxon>
        <taxon>Rosaceae</taxon>
        <taxon>Amygdaloideae</taxon>
        <taxon>Amygdaleae</taxon>
        <taxon>Prunus</taxon>
    </lineage>
</organism>
<gene>
    <name evidence="2" type="ORF">Prudu_010034</name>
</gene>
<feature type="region of interest" description="Disordered" evidence="1">
    <location>
        <begin position="233"/>
        <end position="322"/>
    </location>
</feature>
<dbReference type="EMBL" id="AP019299">
    <property type="protein sequence ID" value="BBH00119.1"/>
    <property type="molecule type" value="Genomic_DNA"/>
</dbReference>
<protein>
    <submittedName>
        <fullName evidence="2">Uncharacterized protein</fullName>
    </submittedName>
</protein>
<accession>A0A4Y1R7G4</accession>
<sequence length="360" mass="40733">MESKDNVFKTKEPVAVSQMVIESIPVSALQTPLTSYLPTKNERRKKAHFTFSTMEESPYGSRRRDETEFSLREWAVKARISRENTNSRRFSASYVRSFREDTRSFRSNITISSTASSPGYNLRDEIDPATYSFTTALKALQARSAYHSWESLSPDGFALNSKWNEAEKYICNPLSGQVPMECLSAKTLSGRSFRNITNRITMSAPLVYSSHSRPIHAKPSSNTAKEDFVRQFPIPEKKTEGTTRDVGTQSTPPDMSSSSPPSSASTPSIIERSLNRFRVGDSPKSNAKLKSDEEVEVKDTREQEETKREKEERKKSDDEQQRRQVYCSLSDVNAFVLVLFKLADSLRGVNVGVRNESDFI</sequence>
<feature type="compositionally biased region" description="Basic and acidic residues" evidence="1">
    <location>
        <begin position="289"/>
        <end position="322"/>
    </location>
</feature>
<dbReference type="PANTHER" id="PTHR36748:SF3">
    <property type="entry name" value="MENTAL RETARDATION GTPASE ACTIVATING PROTEIN"/>
    <property type="match status" value="1"/>
</dbReference>
<name>A0A4Y1R7G4_PRUDU</name>
<feature type="compositionally biased region" description="Low complexity" evidence="1">
    <location>
        <begin position="250"/>
        <end position="268"/>
    </location>
</feature>
<feature type="region of interest" description="Disordered" evidence="1">
    <location>
        <begin position="209"/>
        <end position="228"/>
    </location>
</feature>
<evidence type="ECO:0000313" key="2">
    <source>
        <dbReference type="EMBL" id="BBH00119.1"/>
    </source>
</evidence>
<proteinExistence type="predicted"/>
<dbReference type="PANTHER" id="PTHR36748">
    <property type="entry name" value="MENTAL RETARDATION GTPASE ACTIVATING PROTEIN"/>
    <property type="match status" value="1"/>
</dbReference>
<reference evidence="2" key="1">
    <citation type="journal article" date="2019" name="Science">
        <title>Mutation of a bHLH transcription factor allowed almond domestication.</title>
        <authorList>
            <person name="Sanchez-Perez R."/>
            <person name="Pavan S."/>
            <person name="Mazzeo R."/>
            <person name="Moldovan C."/>
            <person name="Aiese Cigliano R."/>
            <person name="Del Cueto J."/>
            <person name="Ricciardi F."/>
            <person name="Lotti C."/>
            <person name="Ricciardi L."/>
            <person name="Dicenta F."/>
            <person name="Lopez-Marques R.L."/>
            <person name="Lindberg Moller B."/>
        </authorList>
    </citation>
    <scope>NUCLEOTIDE SEQUENCE</scope>
</reference>